<dbReference type="PANTHER" id="PTHR43625:SF40">
    <property type="entry name" value="ALDO-KETO REDUCTASE YAKC [NADP(+)]"/>
    <property type="match status" value="1"/>
</dbReference>
<evidence type="ECO:0000259" key="2">
    <source>
        <dbReference type="Pfam" id="PF00248"/>
    </source>
</evidence>
<name>A0A0A2LW74_9FLAO</name>
<dbReference type="InterPro" id="IPR050791">
    <property type="entry name" value="Aldo-Keto_reductase"/>
</dbReference>
<dbReference type="CDD" id="cd19088">
    <property type="entry name" value="AKR_AKR13B1"/>
    <property type="match status" value="1"/>
</dbReference>
<dbReference type="GO" id="GO:0016491">
    <property type="term" value="F:oxidoreductase activity"/>
    <property type="evidence" value="ECO:0007669"/>
    <property type="project" value="UniProtKB-KW"/>
</dbReference>
<reference evidence="3 4" key="1">
    <citation type="submission" date="2013-09" db="EMBL/GenBank/DDBJ databases">
        <authorList>
            <person name="Zeng Z."/>
            <person name="Chen C."/>
        </authorList>
    </citation>
    <scope>NUCLEOTIDE SEQUENCE [LARGE SCALE GENOMIC DNA]</scope>
    <source>
        <strain evidence="3 4">F44-8</strain>
    </source>
</reference>
<dbReference type="STRING" id="1406840.Q763_02670"/>
<dbReference type="EMBL" id="JRLV01000003">
    <property type="protein sequence ID" value="KGO83488.1"/>
    <property type="molecule type" value="Genomic_DNA"/>
</dbReference>
<gene>
    <name evidence="3" type="ORF">Q763_02670</name>
</gene>
<dbReference type="SUPFAM" id="SSF51430">
    <property type="entry name" value="NAD(P)-linked oxidoreductase"/>
    <property type="match status" value="1"/>
</dbReference>
<feature type="domain" description="NADP-dependent oxidoreductase" evidence="2">
    <location>
        <begin position="21"/>
        <end position="290"/>
    </location>
</feature>
<dbReference type="InterPro" id="IPR023210">
    <property type="entry name" value="NADP_OxRdtase_dom"/>
</dbReference>
<keyword evidence="4" id="KW-1185">Reference proteome</keyword>
<organism evidence="3 4">
    <name type="scientific">Flavobacterium beibuense F44-8</name>
    <dbReference type="NCBI Taxonomy" id="1406840"/>
    <lineage>
        <taxon>Bacteria</taxon>
        <taxon>Pseudomonadati</taxon>
        <taxon>Bacteroidota</taxon>
        <taxon>Flavobacteriia</taxon>
        <taxon>Flavobacteriales</taxon>
        <taxon>Flavobacteriaceae</taxon>
        <taxon>Flavobacterium</taxon>
    </lineage>
</organism>
<protein>
    <submittedName>
        <fullName evidence="3">Aldo/keto reductase</fullName>
    </submittedName>
</protein>
<comment type="caution">
    <text evidence="3">The sequence shown here is derived from an EMBL/GenBank/DDBJ whole genome shotgun (WGS) entry which is preliminary data.</text>
</comment>
<evidence type="ECO:0000313" key="4">
    <source>
        <dbReference type="Proteomes" id="UP000030129"/>
    </source>
</evidence>
<sequence>MSFKETITIGANTNNPLTVKRLGYGTMQLPGEHVWGEPKNRDEALQILKTTSEQGINFLDTADYYGQDVTNRLIKEALYPYKDDLVICTKVGANRGEDKSWGIYDKPEDLRASIENNLRTLKTEQIQLVHFRVMPGSTTPFEESLNAMFEMQREGKIMHVGLSNVTPEELTKTLAMGNVASVENTFGYEQRKSFSAYGMEIRGMQEVMDICIENNIPMVPFFSLQSSLHNKENKIVEIAKKYNASPAQINLAWLLHYNDLILPIPGTSKLNHLNENIKAFDIRLTDEDMAFLG</sequence>
<dbReference type="RefSeq" id="WP_035130912.1">
    <property type="nucleotide sequence ID" value="NZ_JRLV01000003.1"/>
</dbReference>
<dbReference type="InterPro" id="IPR020471">
    <property type="entry name" value="AKR"/>
</dbReference>
<keyword evidence="1" id="KW-0560">Oxidoreductase</keyword>
<dbReference type="eggNOG" id="COG0667">
    <property type="taxonomic scope" value="Bacteria"/>
</dbReference>
<evidence type="ECO:0000313" key="3">
    <source>
        <dbReference type="EMBL" id="KGO83488.1"/>
    </source>
</evidence>
<accession>A0A0A2LW74</accession>
<dbReference type="PRINTS" id="PR00069">
    <property type="entry name" value="ALDKETRDTASE"/>
</dbReference>
<dbReference type="InterPro" id="IPR036812">
    <property type="entry name" value="NAD(P)_OxRdtase_dom_sf"/>
</dbReference>
<dbReference type="Gene3D" id="3.20.20.100">
    <property type="entry name" value="NADP-dependent oxidoreductase domain"/>
    <property type="match status" value="1"/>
</dbReference>
<dbReference type="PANTHER" id="PTHR43625">
    <property type="entry name" value="AFLATOXIN B1 ALDEHYDE REDUCTASE"/>
    <property type="match status" value="1"/>
</dbReference>
<dbReference type="Proteomes" id="UP000030129">
    <property type="component" value="Unassembled WGS sequence"/>
</dbReference>
<evidence type="ECO:0000256" key="1">
    <source>
        <dbReference type="ARBA" id="ARBA00023002"/>
    </source>
</evidence>
<dbReference type="AlphaFoldDB" id="A0A0A2LW74"/>
<dbReference type="Pfam" id="PF00248">
    <property type="entry name" value="Aldo_ket_red"/>
    <property type="match status" value="1"/>
</dbReference>
<dbReference type="GO" id="GO:0005737">
    <property type="term" value="C:cytoplasm"/>
    <property type="evidence" value="ECO:0007669"/>
    <property type="project" value="TreeGrafter"/>
</dbReference>
<proteinExistence type="predicted"/>